<evidence type="ECO:0000256" key="3">
    <source>
        <dbReference type="ARBA" id="ARBA00016584"/>
    </source>
</evidence>
<comment type="subcellular location">
    <subcellularLocation>
        <location evidence="1">Endoplasmic reticulum membrane</location>
        <topology evidence="1">Single-pass type I membrane protein</topology>
    </subcellularLocation>
</comment>
<dbReference type="GO" id="GO:0006816">
    <property type="term" value="P:calcium ion transport"/>
    <property type="evidence" value="ECO:0007669"/>
    <property type="project" value="UniProtKB-KW"/>
</dbReference>
<feature type="region of interest" description="Disordered" evidence="14">
    <location>
        <begin position="160"/>
        <end position="204"/>
    </location>
</feature>
<evidence type="ECO:0000256" key="9">
    <source>
        <dbReference type="ARBA" id="ARBA00022837"/>
    </source>
</evidence>
<keyword evidence="6 15" id="KW-0812">Transmembrane</keyword>
<organism evidence="16 17">
    <name type="scientific">Dichomitus squalens</name>
    <dbReference type="NCBI Taxonomy" id="114155"/>
    <lineage>
        <taxon>Eukaryota</taxon>
        <taxon>Fungi</taxon>
        <taxon>Dikarya</taxon>
        <taxon>Basidiomycota</taxon>
        <taxon>Agaricomycotina</taxon>
        <taxon>Agaricomycetes</taxon>
        <taxon>Polyporales</taxon>
        <taxon>Polyporaceae</taxon>
        <taxon>Dichomitus</taxon>
    </lineage>
</organism>
<keyword evidence="11" id="KW-0406">Ion transport</keyword>
<keyword evidence="8" id="KW-0256">Endoplasmic reticulum</keyword>
<keyword evidence="9" id="KW-0106">Calcium</keyword>
<dbReference type="PANTHER" id="PTHR15929:SF0">
    <property type="entry name" value="STORE-OPERATED CALCIUM ENTRY-ASSOCIATED REGULATORY FACTOR"/>
    <property type="match status" value="1"/>
</dbReference>
<evidence type="ECO:0000256" key="8">
    <source>
        <dbReference type="ARBA" id="ARBA00022824"/>
    </source>
</evidence>
<evidence type="ECO:0000256" key="4">
    <source>
        <dbReference type="ARBA" id="ARBA00022448"/>
    </source>
</evidence>
<evidence type="ECO:0000256" key="15">
    <source>
        <dbReference type="SAM" id="Phobius"/>
    </source>
</evidence>
<keyword evidence="5" id="KW-0109">Calcium transport</keyword>
<evidence type="ECO:0000256" key="1">
    <source>
        <dbReference type="ARBA" id="ARBA00004115"/>
    </source>
</evidence>
<evidence type="ECO:0000313" key="16">
    <source>
        <dbReference type="EMBL" id="TBU52733.1"/>
    </source>
</evidence>
<reference evidence="16 17" key="1">
    <citation type="submission" date="2019-01" db="EMBL/GenBank/DDBJ databases">
        <title>Draft genome sequences of three monokaryotic isolates of the white-rot basidiomycete fungus Dichomitus squalens.</title>
        <authorList>
            <consortium name="DOE Joint Genome Institute"/>
            <person name="Lopez S.C."/>
            <person name="Andreopoulos B."/>
            <person name="Pangilinan J."/>
            <person name="Lipzen A."/>
            <person name="Riley R."/>
            <person name="Ahrendt S."/>
            <person name="Ng V."/>
            <person name="Barry K."/>
            <person name="Daum C."/>
            <person name="Grigoriev I.V."/>
            <person name="Hilden K.S."/>
            <person name="Makela M.R."/>
            <person name="de Vries R.P."/>
        </authorList>
    </citation>
    <scope>NUCLEOTIDE SEQUENCE [LARGE SCALE GENOMIC DNA]</scope>
    <source>
        <strain evidence="16 17">CBS 464.89</strain>
    </source>
</reference>
<dbReference type="Pfam" id="PF06682">
    <property type="entry name" value="SARAF"/>
    <property type="match status" value="1"/>
</dbReference>
<keyword evidence="12 15" id="KW-0472">Membrane</keyword>
<keyword evidence="17" id="KW-1185">Reference proteome</keyword>
<dbReference type="OMA" id="WILKGSC"/>
<dbReference type="EMBL" id="ML145239">
    <property type="protein sequence ID" value="TBU52733.1"/>
    <property type="molecule type" value="Genomic_DNA"/>
</dbReference>
<evidence type="ECO:0000256" key="6">
    <source>
        <dbReference type="ARBA" id="ARBA00022692"/>
    </source>
</evidence>
<keyword evidence="4" id="KW-0813">Transport</keyword>
<comment type="similarity">
    <text evidence="2">Belongs to the SARAF family.</text>
</comment>
<evidence type="ECO:0000256" key="11">
    <source>
        <dbReference type="ARBA" id="ARBA00023065"/>
    </source>
</evidence>
<keyword evidence="10 15" id="KW-1133">Transmembrane helix</keyword>
<keyword evidence="7" id="KW-0732">Signal</keyword>
<feature type="transmembrane region" description="Helical" evidence="15">
    <location>
        <begin position="132"/>
        <end position="152"/>
    </location>
</feature>
<evidence type="ECO:0000256" key="10">
    <source>
        <dbReference type="ARBA" id="ARBA00022989"/>
    </source>
</evidence>
<evidence type="ECO:0000256" key="13">
    <source>
        <dbReference type="ARBA" id="ARBA00031116"/>
    </source>
</evidence>
<dbReference type="Proteomes" id="UP000292082">
    <property type="component" value="Unassembled WGS sequence"/>
</dbReference>
<gene>
    <name evidence="16" type="ORF">BD310DRAFT_939607</name>
</gene>
<protein>
    <recommendedName>
        <fullName evidence="3">Store-operated calcium entry-associated regulatory factor</fullName>
    </recommendedName>
    <alternativeName>
        <fullName evidence="13">Transmembrane protein 66</fullName>
    </alternativeName>
</protein>
<evidence type="ECO:0000313" key="17">
    <source>
        <dbReference type="Proteomes" id="UP000292082"/>
    </source>
</evidence>
<evidence type="ECO:0000256" key="2">
    <source>
        <dbReference type="ARBA" id="ARBA00006833"/>
    </source>
</evidence>
<evidence type="ECO:0000256" key="5">
    <source>
        <dbReference type="ARBA" id="ARBA00022568"/>
    </source>
</evidence>
<name>A0A4V2K6L7_9APHY</name>
<evidence type="ECO:0000256" key="12">
    <source>
        <dbReference type="ARBA" id="ARBA00023136"/>
    </source>
</evidence>
<feature type="compositionally biased region" description="Pro residues" evidence="14">
    <location>
        <begin position="165"/>
        <end position="174"/>
    </location>
</feature>
<evidence type="ECO:0000256" key="7">
    <source>
        <dbReference type="ARBA" id="ARBA00022729"/>
    </source>
</evidence>
<dbReference type="STRING" id="114155.A0A4V2K6L7"/>
<accession>A0A4V2K6L7</accession>
<dbReference type="AlphaFoldDB" id="A0A4V2K6L7"/>
<sequence>MSRVALSQIRSLTFYQGEQTLSRRGQLIPQLKCVGKPCKLYQPEVVRCTSLGGSGTDVDWKCEADLPDSLRFGRVEVSCEGWDGPGDPYVLKGSCGLEYRLVQVPSGLRGGDDPKYPSRLSSWFSTLMEDPVASLFIVLWIFALGLILYHFFKSCFGSRSGTNPRPTPRPPPRTPSSGWFSGGTPRPDNYDPPPPYTKHPSSNVDASGWRPGFWTGAALGGLGAMLMNRNQRQEREYLRPPGMYDWEAERVLRPIRPAPASSSWFGGSSAAPRRRPVFDDDDRGEGPSDLGRMRRSTGLGGSNVR</sequence>
<evidence type="ECO:0000256" key="14">
    <source>
        <dbReference type="SAM" id="MobiDB-lite"/>
    </source>
</evidence>
<dbReference type="InterPro" id="IPR009567">
    <property type="entry name" value="SARAF"/>
</dbReference>
<dbReference type="GO" id="GO:0005789">
    <property type="term" value="C:endoplasmic reticulum membrane"/>
    <property type="evidence" value="ECO:0007669"/>
    <property type="project" value="UniProtKB-SubCell"/>
</dbReference>
<dbReference type="PANTHER" id="PTHR15929">
    <property type="entry name" value="STORE-OPERATED CALCIUM ENTRY-ASSOCIATED REGULATORY FACTOR"/>
    <property type="match status" value="1"/>
</dbReference>
<proteinExistence type="inferred from homology"/>
<feature type="region of interest" description="Disordered" evidence="14">
    <location>
        <begin position="258"/>
        <end position="305"/>
    </location>
</feature>
<feature type="compositionally biased region" description="Low complexity" evidence="14">
    <location>
        <begin position="258"/>
        <end position="271"/>
    </location>
</feature>
<dbReference type="GO" id="GO:2001256">
    <property type="term" value="P:regulation of store-operated calcium entry"/>
    <property type="evidence" value="ECO:0007669"/>
    <property type="project" value="InterPro"/>
</dbReference>